<dbReference type="EMBL" id="AP026978">
    <property type="protein sequence ID" value="BDU00091.1"/>
    <property type="molecule type" value="Genomic_DNA"/>
</dbReference>
<dbReference type="Proteomes" id="UP001317870">
    <property type="component" value="Chromosome"/>
</dbReference>
<reference evidence="1 2" key="1">
    <citation type="submission" date="2022-11" db="EMBL/GenBank/DDBJ databases">
        <title>Genome Sequencing of Nocardia sp. ON39_IFM12276 and assembly.</title>
        <authorList>
            <person name="Shimojima M."/>
            <person name="Toyokawa M."/>
            <person name="Uesaka K."/>
        </authorList>
    </citation>
    <scope>NUCLEOTIDE SEQUENCE [LARGE SCALE GENOMIC DNA]</scope>
    <source>
        <strain evidence="1 2">IFM 12276</strain>
    </source>
</reference>
<proteinExistence type="predicted"/>
<gene>
    <name evidence="1" type="ORF">IFM12276_31190</name>
</gene>
<evidence type="ECO:0000313" key="1">
    <source>
        <dbReference type="EMBL" id="BDU00091.1"/>
    </source>
</evidence>
<evidence type="ECO:0000313" key="2">
    <source>
        <dbReference type="Proteomes" id="UP001317870"/>
    </source>
</evidence>
<name>A0ABM8CYI1_9NOCA</name>
<protein>
    <submittedName>
        <fullName evidence="1">Uncharacterized protein</fullName>
    </submittedName>
</protein>
<keyword evidence="2" id="KW-1185">Reference proteome</keyword>
<organism evidence="1 2">
    <name type="scientific">Nocardia sputorum</name>
    <dbReference type="NCBI Taxonomy" id="2984338"/>
    <lineage>
        <taxon>Bacteria</taxon>
        <taxon>Bacillati</taxon>
        <taxon>Actinomycetota</taxon>
        <taxon>Actinomycetes</taxon>
        <taxon>Mycobacteriales</taxon>
        <taxon>Nocardiaceae</taxon>
        <taxon>Nocardia</taxon>
    </lineage>
</organism>
<accession>A0ABM8CYI1</accession>
<sequence>MMAKWSAEDGVYFLDSRLLSGCVEVAHMVRSASHRTSSRAPPLISSAPPIAVDGDNRYNGMSLVDGHTRLHTGRVYARAACVADMRVRRPDHAAFRSALF</sequence>